<keyword evidence="3" id="KW-0865">Zymogen</keyword>
<dbReference type="CDD" id="cd03747">
    <property type="entry name" value="Ntn_PGA_like"/>
    <property type="match status" value="1"/>
</dbReference>
<evidence type="ECO:0000256" key="5">
    <source>
        <dbReference type="PIRSR" id="PIRSR001227-2"/>
    </source>
</evidence>
<sequence>MNSYDPDPFEPTLLARRFPIENQDESPRGKSRLNSPLRPILLRTIAILVALALILPATAFVAGRYWTRHALRASLPQIDGTLSIPGLSAPVTVQRDAHGVPHIHAATLDDLIVAQGFVTAQDRLWQMDILRRHAAGELAEVLGPSLVPHDRAQRILQVRAAADRAIATLPPDQLHWLQLYARGVNDSIEVQRPHLPIEFRILRYQPSQWTPRDSILVGLAMFQDLTNSFPQKLDREALSAKLPPELLGDLYPVGSWRDHPPTQPVLDLTNPPADFNEIPLDESQSKLNIPTTKPATKTGAPYLAVSSPDVGSSKRTTSTGDLLALQKILAASHCEGCTAGSNNWVVSGTRTASGKPLLSNDMHLNHSVPGVWYEADLQSASGSFHVAGVTLPGYPFVIVGHNDHIAWGFTNLGADVQDIYIEHTRGTGSAAEYESSDSNWHPILHQREVIHVLHHSDVILDVAATQHGGVATPLISNLFPRETRSLSLRWTIYDPSNITPSFLSIDSAIDWPSFTAAFSTFGGPAQNVVYADDHGNIGYHAAGRIPIRGSLTQPTALSPVPTDALDPTHEWAGYIPFDQLPQSFDPPGGVLATANARVTADGYPFPITLNWAAPYRNERIWKVLSSRDHLTPADMLALQTDVYSDLDHVIAQRLAYAIDHSQTKDKRIRQAADILRKWNGNVDVTAAAPAIVDATRAALWPLLLNPHLGPHPGGSAALYTWSEKPYAEEQLIMHTPARWLPPTYANWDELLTAAVAQGLIESHAPFNLTKWQYGQSHVVNIEHPIFAQSRLLQRLVGIPTGTKPQPQSGDTTTIKQVGRSFGPSERFTADLSNLDNSTLDIVLGQSGNPASPWFMDQWPAWYKGTTFNLPFSKIATDAAATHTLTLTPQ</sequence>
<dbReference type="EC" id="3.5.1.-" evidence="7"/>
<accession>A0AAU7DAQ9</accession>
<comment type="similarity">
    <text evidence="1">Belongs to the peptidase S45 family.</text>
</comment>
<dbReference type="InterPro" id="IPR043147">
    <property type="entry name" value="Penicillin_amidase_A-knob"/>
</dbReference>
<dbReference type="Gene3D" id="2.30.120.10">
    <property type="match status" value="1"/>
</dbReference>
<keyword evidence="6" id="KW-0812">Transmembrane</keyword>
<feature type="binding site" evidence="5">
    <location>
        <position position="415"/>
    </location>
    <ligand>
        <name>Ca(2+)</name>
        <dbReference type="ChEBI" id="CHEBI:29108"/>
    </ligand>
</feature>
<dbReference type="PANTHER" id="PTHR34218:SF4">
    <property type="entry name" value="ACYL-HOMOSERINE LACTONE ACYLASE QUIP"/>
    <property type="match status" value="1"/>
</dbReference>
<organism evidence="7">
    <name type="scientific">Edaphobacter paludis</name>
    <dbReference type="NCBI Taxonomy" id="3035702"/>
    <lineage>
        <taxon>Bacteria</taxon>
        <taxon>Pseudomonadati</taxon>
        <taxon>Acidobacteriota</taxon>
        <taxon>Terriglobia</taxon>
        <taxon>Terriglobales</taxon>
        <taxon>Acidobacteriaceae</taxon>
        <taxon>Edaphobacter</taxon>
    </lineage>
</organism>
<keyword evidence="2 7" id="KW-0378">Hydrolase</keyword>
<dbReference type="Gene3D" id="1.10.439.10">
    <property type="entry name" value="Penicillin Amidohydrolase, domain 1"/>
    <property type="match status" value="1"/>
</dbReference>
<dbReference type="AlphaFoldDB" id="A0AAU7DAQ9"/>
<evidence type="ECO:0000256" key="1">
    <source>
        <dbReference type="ARBA" id="ARBA00006586"/>
    </source>
</evidence>
<dbReference type="GO" id="GO:0016811">
    <property type="term" value="F:hydrolase activity, acting on carbon-nitrogen (but not peptide) bonds, in linear amides"/>
    <property type="evidence" value="ECO:0007669"/>
    <property type="project" value="InterPro"/>
</dbReference>
<evidence type="ECO:0000256" key="3">
    <source>
        <dbReference type="ARBA" id="ARBA00023145"/>
    </source>
</evidence>
<comment type="cofactor">
    <cofactor evidence="5">
        <name>Ca(2+)</name>
        <dbReference type="ChEBI" id="CHEBI:29108"/>
    </cofactor>
    <text evidence="5">Binds 1 Ca(2+) ion per dimer.</text>
</comment>
<feature type="binding site" evidence="5">
    <location>
        <position position="418"/>
    </location>
    <ligand>
        <name>Ca(2+)</name>
        <dbReference type="ChEBI" id="CHEBI:29108"/>
    </ligand>
</feature>
<keyword evidence="6" id="KW-1133">Transmembrane helix</keyword>
<keyword evidence="5" id="KW-0106">Calcium</keyword>
<dbReference type="RefSeq" id="WP_348269990.1">
    <property type="nucleotide sequence ID" value="NZ_CP121195.1"/>
</dbReference>
<dbReference type="GO" id="GO:0017000">
    <property type="term" value="P:antibiotic biosynthetic process"/>
    <property type="evidence" value="ECO:0007669"/>
    <property type="project" value="InterPro"/>
</dbReference>
<evidence type="ECO:0000256" key="2">
    <source>
        <dbReference type="ARBA" id="ARBA00022801"/>
    </source>
</evidence>
<evidence type="ECO:0000256" key="4">
    <source>
        <dbReference type="PIRSR" id="PIRSR001227-1"/>
    </source>
</evidence>
<feature type="transmembrane region" description="Helical" evidence="6">
    <location>
        <begin position="40"/>
        <end position="66"/>
    </location>
</feature>
<protein>
    <submittedName>
        <fullName evidence="7">Penicillin acylase family protein</fullName>
        <ecNumber evidence="7">3.5.1.-</ecNumber>
    </submittedName>
</protein>
<dbReference type="PANTHER" id="PTHR34218">
    <property type="entry name" value="PEPTIDASE S45 PENICILLIN AMIDASE"/>
    <property type="match status" value="1"/>
</dbReference>
<reference evidence="7" key="1">
    <citation type="submission" date="2023-03" db="EMBL/GenBank/DDBJ databases">
        <title>Edaphobacter sp.</title>
        <authorList>
            <person name="Huber K.J."/>
            <person name="Papendorf J."/>
            <person name="Pilke C."/>
            <person name="Bunk B."/>
            <person name="Sproeer C."/>
            <person name="Pester M."/>
        </authorList>
    </citation>
    <scope>NUCLEOTIDE SEQUENCE</scope>
    <source>
        <strain evidence="7">DSM 109920</strain>
    </source>
</reference>
<dbReference type="SUPFAM" id="SSF56235">
    <property type="entry name" value="N-terminal nucleophile aminohydrolases (Ntn hydrolases)"/>
    <property type="match status" value="1"/>
</dbReference>
<name>A0AAU7DAQ9_9BACT</name>
<dbReference type="GO" id="GO:0046872">
    <property type="term" value="F:metal ion binding"/>
    <property type="evidence" value="ECO:0007669"/>
    <property type="project" value="UniProtKB-KW"/>
</dbReference>
<dbReference type="Pfam" id="PF01804">
    <property type="entry name" value="Penicil_amidase"/>
    <property type="match status" value="1"/>
</dbReference>
<keyword evidence="6" id="KW-0472">Membrane</keyword>
<dbReference type="InterPro" id="IPR014395">
    <property type="entry name" value="Pen/GL7ACA/AHL_acylase"/>
</dbReference>
<dbReference type="InterPro" id="IPR023343">
    <property type="entry name" value="Penicillin_amidase_dom1"/>
</dbReference>
<dbReference type="EMBL" id="CP121195">
    <property type="protein sequence ID" value="XBH14471.1"/>
    <property type="molecule type" value="Genomic_DNA"/>
</dbReference>
<gene>
    <name evidence="7" type="ORF">P8936_04730</name>
</gene>
<dbReference type="InterPro" id="IPR002692">
    <property type="entry name" value="S45"/>
</dbReference>
<evidence type="ECO:0000256" key="6">
    <source>
        <dbReference type="SAM" id="Phobius"/>
    </source>
</evidence>
<keyword evidence="5" id="KW-0479">Metal-binding</keyword>
<evidence type="ECO:0000313" key="7">
    <source>
        <dbReference type="EMBL" id="XBH14471.1"/>
    </source>
</evidence>
<dbReference type="Gene3D" id="3.60.20.10">
    <property type="entry name" value="Glutamine Phosphoribosylpyrophosphate, subunit 1, domain 1"/>
    <property type="match status" value="1"/>
</dbReference>
<proteinExistence type="inferred from homology"/>
<dbReference type="PIRSF" id="PIRSF001227">
    <property type="entry name" value="Pen_acylase"/>
    <property type="match status" value="1"/>
</dbReference>
<dbReference type="Gene3D" id="1.10.1400.10">
    <property type="match status" value="1"/>
</dbReference>
<feature type="active site" description="Nucleophile" evidence="4">
    <location>
        <position position="341"/>
    </location>
</feature>
<dbReference type="InterPro" id="IPR043146">
    <property type="entry name" value="Penicillin_amidase_N_B-knob"/>
</dbReference>
<dbReference type="InterPro" id="IPR029055">
    <property type="entry name" value="Ntn_hydrolases_N"/>
</dbReference>